<organism evidence="4 5">
    <name type="scientific">Perkinsus olseni</name>
    <name type="common">Perkinsus atlanticus</name>
    <dbReference type="NCBI Taxonomy" id="32597"/>
    <lineage>
        <taxon>Eukaryota</taxon>
        <taxon>Sar</taxon>
        <taxon>Alveolata</taxon>
        <taxon>Perkinsozoa</taxon>
        <taxon>Perkinsea</taxon>
        <taxon>Perkinsida</taxon>
        <taxon>Perkinsidae</taxon>
        <taxon>Perkinsus</taxon>
    </lineage>
</organism>
<sequence>MATQGTGLQKHRSGTAICAAASDSQDDPNDEEEFIYDRYSDATDVPDTHRATIVYSSEGRHFKSRAEAHAALVALSGHKLFSKGRYGTKSNPNIWRYVCCYARRDDCKCQYAAQIVQNGKHFEIRLALPPNDKHNHRGLELSTAAILSDGAKQLVKKQLSEGVKACRSFRSLRHRGLLPNASHEAIMRSIYSLRSGERKRRAAVQNSGAGNSALSIAKFCESHSRIPVDEKECFCLDFQLGSTPHFFFSSKKLLRENTIYPTITIDATHVPGWLNLPLLALGSLDRYGRFLLISFALTKSEGEDVIISLFRSVQRHCQSLGLAHQWSPANLIADSADAFSRGFEKVHGKLSPSGLTANLHWDFTTFGPRTRLYCWVHMYRRALEKLPKYINREGSASKSEIQRLKHEFFEDIKTLHCSGSDTLFEQGAQLFMAKWEQSHPRLARYFKTYWLCQRATWYRGAHFVPGYIPRHNCAVEGINSGIQTGQIEATASFDVLVREVMECCEDHAWRKKEDKDHPPVNDATEAAKLAVKWSTQGYIYTDCTHRFFLIPSQELLAEVDNQETLDRVVAHYLVKFLGEGGRDWEGWGHFRDVLANVFIVDSQERFCCTCRGSKRKRRCEHSMAIELLMNDSIGEGAYQLTELLPYAPVCKGRPRIPRRKALEIDEISRARGQQIGTYAVTTASAIPRLPGCARELDAGTRMALAGVVDDGVGGDNVFAPEYDGAQSSQSRSEYLQHDAQHGIMSRRTGGNDSEPRNGPSEARHLPMVEENPNLPQHSSPLTRPRTSSRVPKRGLPKRGFEPAKASPPDLRKRQRTTDRRSELD</sequence>
<evidence type="ECO:0000313" key="5">
    <source>
        <dbReference type="Proteomes" id="UP000574390"/>
    </source>
</evidence>
<feature type="compositionally biased region" description="Basic and acidic residues" evidence="2">
    <location>
        <begin position="809"/>
        <end position="824"/>
    </location>
</feature>
<evidence type="ECO:0000256" key="1">
    <source>
        <dbReference type="PROSITE-ProRule" id="PRU00325"/>
    </source>
</evidence>
<keyword evidence="1" id="KW-0863">Zinc-finger</keyword>
<feature type="region of interest" description="Disordered" evidence="2">
    <location>
        <begin position="718"/>
        <end position="737"/>
    </location>
</feature>
<gene>
    <name evidence="4" type="ORF">FOZ62_029747</name>
</gene>
<evidence type="ECO:0000259" key="3">
    <source>
        <dbReference type="PROSITE" id="PS50966"/>
    </source>
</evidence>
<dbReference type="GO" id="GO:0008270">
    <property type="term" value="F:zinc ion binding"/>
    <property type="evidence" value="ECO:0007669"/>
    <property type="project" value="UniProtKB-KW"/>
</dbReference>
<feature type="region of interest" description="Disordered" evidence="2">
    <location>
        <begin position="744"/>
        <end position="824"/>
    </location>
</feature>
<dbReference type="Proteomes" id="UP000574390">
    <property type="component" value="Unassembled WGS sequence"/>
</dbReference>
<feature type="domain" description="SWIM-type" evidence="3">
    <location>
        <begin position="598"/>
        <end position="630"/>
    </location>
</feature>
<comment type="caution">
    <text evidence="4">The sequence shown here is derived from an EMBL/GenBank/DDBJ whole genome shotgun (WGS) entry which is preliminary data.</text>
</comment>
<feature type="non-terminal residue" evidence="4">
    <location>
        <position position="1"/>
    </location>
</feature>
<name>A0A7J6RN45_PEROL</name>
<dbReference type="PROSITE" id="PS50966">
    <property type="entry name" value="ZF_SWIM"/>
    <property type="match status" value="1"/>
</dbReference>
<dbReference type="InterPro" id="IPR007527">
    <property type="entry name" value="Znf_SWIM"/>
</dbReference>
<reference evidence="4 5" key="1">
    <citation type="submission" date="2020-04" db="EMBL/GenBank/DDBJ databases">
        <title>Perkinsus olseni comparative genomics.</title>
        <authorList>
            <person name="Bogema D.R."/>
        </authorList>
    </citation>
    <scope>NUCLEOTIDE SEQUENCE [LARGE SCALE GENOMIC DNA]</scope>
    <source>
        <strain evidence="4">ATCC PRA-205</strain>
    </source>
</reference>
<protein>
    <recommendedName>
        <fullName evidence="3">SWIM-type domain-containing protein</fullName>
    </recommendedName>
</protein>
<feature type="compositionally biased region" description="Low complexity" evidence="2">
    <location>
        <begin position="778"/>
        <end position="789"/>
    </location>
</feature>
<dbReference type="AlphaFoldDB" id="A0A7J6RN45"/>
<keyword evidence="1" id="KW-0479">Metal-binding</keyword>
<dbReference type="EMBL" id="JABANM010021173">
    <property type="protein sequence ID" value="KAF4721636.1"/>
    <property type="molecule type" value="Genomic_DNA"/>
</dbReference>
<evidence type="ECO:0000313" key="4">
    <source>
        <dbReference type="EMBL" id="KAF4721636.1"/>
    </source>
</evidence>
<keyword evidence="1" id="KW-0862">Zinc</keyword>
<evidence type="ECO:0000256" key="2">
    <source>
        <dbReference type="SAM" id="MobiDB-lite"/>
    </source>
</evidence>
<accession>A0A7J6RN45</accession>
<proteinExistence type="predicted"/>